<dbReference type="SUPFAM" id="SSF50630">
    <property type="entry name" value="Acid proteases"/>
    <property type="match status" value="1"/>
</dbReference>
<dbReference type="InterPro" id="IPR021109">
    <property type="entry name" value="Peptidase_aspartic_dom_sf"/>
</dbReference>
<dbReference type="EMBL" id="CAADFY010000084">
    <property type="protein sequence ID" value="VFK56290.1"/>
    <property type="molecule type" value="Genomic_DNA"/>
</dbReference>
<dbReference type="Gene3D" id="2.40.70.10">
    <property type="entry name" value="Acid Proteases"/>
    <property type="match status" value="1"/>
</dbReference>
<sequence>MGTTHVYVTVTVRNPANKERFWEGLFLVDTGAMDSLVPGNHLEAMGLEPMGKRTYELADGSEPDWRLDLRSSSSWAMQRPSTVIFGDDHAAPILGVTALESVGIEVDPRSQTLKRRPALHLKRMGLKESIAGEATHQIFDA</sequence>
<proteinExistence type="predicted"/>
<evidence type="ECO:0000313" key="2">
    <source>
        <dbReference type="EMBL" id="VFK56290.1"/>
    </source>
</evidence>
<dbReference type="GO" id="GO:0008233">
    <property type="term" value="F:peptidase activity"/>
    <property type="evidence" value="ECO:0007669"/>
    <property type="project" value="UniProtKB-KW"/>
</dbReference>
<protein>
    <submittedName>
        <fullName evidence="2">Clan AA aspartic protease, AF_0612 family</fullName>
    </submittedName>
</protein>
<dbReference type="GO" id="GO:0006508">
    <property type="term" value="P:proteolysis"/>
    <property type="evidence" value="ECO:0007669"/>
    <property type="project" value="UniProtKB-KW"/>
</dbReference>
<dbReference type="AlphaFoldDB" id="A0A450ZRA7"/>
<accession>A0A450ZRA7</accession>
<gene>
    <name evidence="1" type="ORF">BECKTUN1418D_GA0071000_101832</name>
    <name evidence="3" type="ORF">BECKTUN1418E_GA0071001_10794</name>
    <name evidence="2" type="ORF">BECKTUN1418F_GA0071002_10843</name>
</gene>
<reference evidence="2" key="1">
    <citation type="submission" date="2019-02" db="EMBL/GenBank/DDBJ databases">
        <authorList>
            <person name="Gruber-Vodicka R. H."/>
            <person name="Seah K. B. B."/>
        </authorList>
    </citation>
    <scope>NUCLEOTIDE SEQUENCE</scope>
    <source>
        <strain evidence="1">BECK_BY1</strain>
        <strain evidence="3">BECK_BY2</strain>
        <strain evidence="2">BECK_BY3</strain>
    </source>
</reference>
<evidence type="ECO:0000313" key="1">
    <source>
        <dbReference type="EMBL" id="VFK53656.1"/>
    </source>
</evidence>
<keyword evidence="2" id="KW-0378">Hydrolase</keyword>
<evidence type="ECO:0000313" key="3">
    <source>
        <dbReference type="EMBL" id="VFK62366.1"/>
    </source>
</evidence>
<keyword evidence="2" id="KW-0645">Protease</keyword>
<organism evidence="2">
    <name type="scientific">Candidatus Kentrum sp. TUN</name>
    <dbReference type="NCBI Taxonomy" id="2126343"/>
    <lineage>
        <taxon>Bacteria</taxon>
        <taxon>Pseudomonadati</taxon>
        <taxon>Pseudomonadota</taxon>
        <taxon>Gammaproteobacteria</taxon>
        <taxon>Candidatus Kentrum</taxon>
    </lineage>
</organism>
<name>A0A450ZRA7_9GAMM</name>
<dbReference type="EMBL" id="CAADFX010000018">
    <property type="protein sequence ID" value="VFK53656.1"/>
    <property type="molecule type" value="Genomic_DNA"/>
</dbReference>
<dbReference type="EMBL" id="CAADFV010000079">
    <property type="protein sequence ID" value="VFK62366.1"/>
    <property type="molecule type" value="Genomic_DNA"/>
</dbReference>